<reference evidence="1" key="1">
    <citation type="journal article" date="2022" name="bioRxiv">
        <title>Sequencing and chromosome-scale assembly of the giantPleurodeles waltlgenome.</title>
        <authorList>
            <person name="Brown T."/>
            <person name="Elewa A."/>
            <person name="Iarovenko S."/>
            <person name="Subramanian E."/>
            <person name="Araus A.J."/>
            <person name="Petzold A."/>
            <person name="Susuki M."/>
            <person name="Suzuki K.-i.T."/>
            <person name="Hayashi T."/>
            <person name="Toyoda A."/>
            <person name="Oliveira C."/>
            <person name="Osipova E."/>
            <person name="Leigh N.D."/>
            <person name="Simon A."/>
            <person name="Yun M.H."/>
        </authorList>
    </citation>
    <scope>NUCLEOTIDE SEQUENCE</scope>
    <source>
        <strain evidence="1">20211129_DDA</strain>
        <tissue evidence="1">Liver</tissue>
    </source>
</reference>
<organism evidence="1 2">
    <name type="scientific">Pleurodeles waltl</name>
    <name type="common">Iberian ribbed newt</name>
    <dbReference type="NCBI Taxonomy" id="8319"/>
    <lineage>
        <taxon>Eukaryota</taxon>
        <taxon>Metazoa</taxon>
        <taxon>Chordata</taxon>
        <taxon>Craniata</taxon>
        <taxon>Vertebrata</taxon>
        <taxon>Euteleostomi</taxon>
        <taxon>Amphibia</taxon>
        <taxon>Batrachia</taxon>
        <taxon>Caudata</taxon>
        <taxon>Salamandroidea</taxon>
        <taxon>Salamandridae</taxon>
        <taxon>Pleurodelinae</taxon>
        <taxon>Pleurodeles</taxon>
    </lineage>
</organism>
<accession>A0AAV7RRI9</accession>
<evidence type="ECO:0000313" key="2">
    <source>
        <dbReference type="Proteomes" id="UP001066276"/>
    </source>
</evidence>
<keyword evidence="2" id="KW-1185">Reference proteome</keyword>
<dbReference type="AlphaFoldDB" id="A0AAV7RRI9"/>
<dbReference type="EMBL" id="JANPWB010000009">
    <property type="protein sequence ID" value="KAJ1155131.1"/>
    <property type="molecule type" value="Genomic_DNA"/>
</dbReference>
<proteinExistence type="predicted"/>
<gene>
    <name evidence="1" type="ORF">NDU88_007866</name>
</gene>
<dbReference type="Proteomes" id="UP001066276">
    <property type="component" value="Chromosome 5"/>
</dbReference>
<evidence type="ECO:0000313" key="1">
    <source>
        <dbReference type="EMBL" id="KAJ1155131.1"/>
    </source>
</evidence>
<comment type="caution">
    <text evidence="1">The sequence shown here is derived from an EMBL/GenBank/DDBJ whole genome shotgun (WGS) entry which is preliminary data.</text>
</comment>
<name>A0AAV7RRI9_PLEWA</name>
<protein>
    <submittedName>
        <fullName evidence="1">Uncharacterized protein</fullName>
    </submittedName>
</protein>
<sequence length="105" mass="11212">MGCTRDACGTHPGTCPGKDRAKILPICVHPHQKEPEPGLRSDMLAVFKSATTSESLGKPFMPFEDLTFGDEGGPTTLGSAITRKGVQLQDPARNGKPRCTRTTTT</sequence>